<evidence type="ECO:0000313" key="3">
    <source>
        <dbReference type="EMBL" id="BCG24863.1"/>
    </source>
</evidence>
<dbReference type="EMBL" id="AP023189">
    <property type="protein sequence ID" value="BCG24863.1"/>
    <property type="molecule type" value="Genomic_DNA"/>
</dbReference>
<dbReference type="KEGG" id="ptw:TUM18999_30540"/>
<dbReference type="AlphaFoldDB" id="A0A6J4E4K3"/>
<dbReference type="EMBL" id="BQKM01000008">
    <property type="protein sequence ID" value="GJN53897.1"/>
    <property type="molecule type" value="Genomic_DNA"/>
</dbReference>
<name>A0A6J4E4K3_9PSED</name>
<evidence type="ECO:0000313" key="4">
    <source>
        <dbReference type="EMBL" id="GJN53897.1"/>
    </source>
</evidence>
<keyword evidence="1" id="KW-0175">Coiled coil</keyword>
<dbReference type="RefSeq" id="WP_173175466.1">
    <property type="nucleotide sequence ID" value="NZ_AP023189.1"/>
</dbReference>
<protein>
    <recommendedName>
        <fullName evidence="2">Inner membrane protein YgaP-like transmembrane domain-containing protein</fullName>
    </recommendedName>
</protein>
<sequence length="98" mass="10500">MVAFEPQSRENAARPHNVEGWERFLCIAGGLVMVGTGLRQGGLVGWLRAGGGGVVLARGLTGQCPAKRVIAERREEIEALKARIEEAAAKLAELHRNA</sequence>
<accession>A0A6J4E4K3</accession>
<dbReference type="Proteomes" id="UP001054892">
    <property type="component" value="Unassembled WGS sequence"/>
</dbReference>
<evidence type="ECO:0000313" key="5">
    <source>
        <dbReference type="Proteomes" id="UP000509383"/>
    </source>
</evidence>
<evidence type="ECO:0000259" key="2">
    <source>
        <dbReference type="Pfam" id="PF11127"/>
    </source>
</evidence>
<gene>
    <name evidence="3" type="ORF">TUM18999_30540</name>
    <name evidence="4" type="ORF">TUM20286_36490</name>
</gene>
<keyword evidence="6" id="KW-1185">Reference proteome</keyword>
<proteinExistence type="predicted"/>
<feature type="domain" description="Inner membrane protein YgaP-like transmembrane" evidence="2">
    <location>
        <begin position="16"/>
        <end position="70"/>
    </location>
</feature>
<dbReference type="InterPro" id="IPR021309">
    <property type="entry name" value="YgaP-like_TM"/>
</dbReference>
<reference evidence="3 5" key="1">
    <citation type="submission" date="2020-05" db="EMBL/GenBank/DDBJ databases">
        <title>Characterization of novel class B3 metallo-beta-lactamase from novel Pseudomonas species.</title>
        <authorList>
            <person name="Yamada K."/>
            <person name="Aoki K."/>
            <person name="Ishii Y."/>
        </authorList>
    </citation>
    <scope>NUCLEOTIDE SEQUENCE [LARGE SCALE GENOMIC DNA]</scope>
    <source>
        <strain evidence="3 5">TUM18999</strain>
        <strain evidence="4 6">TUM20286</strain>
    </source>
</reference>
<feature type="coiled-coil region" evidence="1">
    <location>
        <begin position="70"/>
        <end position="97"/>
    </location>
</feature>
<dbReference type="Pfam" id="PF11127">
    <property type="entry name" value="YgaP-like_TM"/>
    <property type="match status" value="1"/>
</dbReference>
<evidence type="ECO:0000313" key="6">
    <source>
        <dbReference type="Proteomes" id="UP001054892"/>
    </source>
</evidence>
<evidence type="ECO:0000256" key="1">
    <source>
        <dbReference type="SAM" id="Coils"/>
    </source>
</evidence>
<organism evidence="3 5">
    <name type="scientific">Pseudomonas tohonis</name>
    <dbReference type="NCBI Taxonomy" id="2725477"/>
    <lineage>
        <taxon>Bacteria</taxon>
        <taxon>Pseudomonadati</taxon>
        <taxon>Pseudomonadota</taxon>
        <taxon>Gammaproteobacteria</taxon>
        <taxon>Pseudomonadales</taxon>
        <taxon>Pseudomonadaceae</taxon>
        <taxon>Pseudomonas</taxon>
    </lineage>
</organism>
<dbReference type="Proteomes" id="UP000509383">
    <property type="component" value="Chromosome"/>
</dbReference>